<accession>A0A0A9EW86</accession>
<dbReference type="AlphaFoldDB" id="A0A0A9EW86"/>
<evidence type="ECO:0000313" key="1">
    <source>
        <dbReference type="EMBL" id="JAE04367.1"/>
    </source>
</evidence>
<dbReference type="EMBL" id="GBRH01193529">
    <property type="protein sequence ID" value="JAE04367.1"/>
    <property type="molecule type" value="Transcribed_RNA"/>
</dbReference>
<organism evidence="1">
    <name type="scientific">Arundo donax</name>
    <name type="common">Giant reed</name>
    <name type="synonym">Donax arundinaceus</name>
    <dbReference type="NCBI Taxonomy" id="35708"/>
    <lineage>
        <taxon>Eukaryota</taxon>
        <taxon>Viridiplantae</taxon>
        <taxon>Streptophyta</taxon>
        <taxon>Embryophyta</taxon>
        <taxon>Tracheophyta</taxon>
        <taxon>Spermatophyta</taxon>
        <taxon>Magnoliopsida</taxon>
        <taxon>Liliopsida</taxon>
        <taxon>Poales</taxon>
        <taxon>Poaceae</taxon>
        <taxon>PACMAD clade</taxon>
        <taxon>Arundinoideae</taxon>
        <taxon>Arundineae</taxon>
        <taxon>Arundo</taxon>
    </lineage>
</organism>
<proteinExistence type="predicted"/>
<reference evidence="1" key="1">
    <citation type="submission" date="2014-09" db="EMBL/GenBank/DDBJ databases">
        <authorList>
            <person name="Magalhaes I.L.F."/>
            <person name="Oliveira U."/>
            <person name="Santos F.R."/>
            <person name="Vidigal T.H.D.A."/>
            <person name="Brescovit A.D."/>
            <person name="Santos A.J."/>
        </authorList>
    </citation>
    <scope>NUCLEOTIDE SEQUENCE</scope>
    <source>
        <tissue evidence="1">Shoot tissue taken approximately 20 cm above the soil surface</tissue>
    </source>
</reference>
<protein>
    <submittedName>
        <fullName evidence="1">Uncharacterized protein</fullName>
    </submittedName>
</protein>
<name>A0A0A9EW86_ARUDO</name>
<sequence length="51" mass="5687">MFSPTFLLVGQPEVASMVDQLARLEPIQELLVSILALSGLRMSPRKFSIKK</sequence>
<reference evidence="1" key="2">
    <citation type="journal article" date="2015" name="Data Brief">
        <title>Shoot transcriptome of the giant reed, Arundo donax.</title>
        <authorList>
            <person name="Barrero R.A."/>
            <person name="Guerrero F.D."/>
            <person name="Moolhuijzen P."/>
            <person name="Goolsby J.A."/>
            <person name="Tidwell J."/>
            <person name="Bellgard S.E."/>
            <person name="Bellgard M.I."/>
        </authorList>
    </citation>
    <scope>NUCLEOTIDE SEQUENCE</scope>
    <source>
        <tissue evidence="1">Shoot tissue taken approximately 20 cm above the soil surface</tissue>
    </source>
</reference>